<dbReference type="Proteomes" id="UP000784700">
    <property type="component" value="Unassembled WGS sequence"/>
</dbReference>
<feature type="binding site" evidence="2">
    <location>
        <position position="79"/>
    </location>
    <ligand>
        <name>S-adenosyl-L-methionine</name>
        <dbReference type="ChEBI" id="CHEBI:59789"/>
    </ligand>
</feature>
<dbReference type="InterPro" id="IPR025714">
    <property type="entry name" value="Methyltranfer_dom"/>
</dbReference>
<evidence type="ECO:0000256" key="1">
    <source>
        <dbReference type="PIRSR" id="PIRSR018249-1"/>
    </source>
</evidence>
<dbReference type="EMBL" id="QUBG01000002">
    <property type="protein sequence ID" value="TPR45238.1"/>
    <property type="molecule type" value="Genomic_DNA"/>
</dbReference>
<dbReference type="GeneID" id="58108212"/>
<keyword evidence="1" id="KW-0479">Metal-binding</keyword>
<organism evidence="4 5">
    <name type="scientific">Apilactobacillus micheneri</name>
    <dbReference type="NCBI Taxonomy" id="1899430"/>
    <lineage>
        <taxon>Bacteria</taxon>
        <taxon>Bacillati</taxon>
        <taxon>Bacillota</taxon>
        <taxon>Bacilli</taxon>
        <taxon>Lactobacillales</taxon>
        <taxon>Lactobacillaceae</taxon>
        <taxon>Apilactobacillus</taxon>
    </lineage>
</organism>
<dbReference type="RefSeq" id="WP_108982446.1">
    <property type="nucleotide sequence ID" value="NZ_BAABXB010000041.1"/>
</dbReference>
<keyword evidence="2" id="KW-0949">S-adenosyl-L-methionine</keyword>
<proteinExistence type="predicted"/>
<gene>
    <name evidence="4" type="ORF">DY130_03320</name>
</gene>
<feature type="binding site" evidence="1">
    <location>
        <position position="37"/>
    </location>
    <ligand>
        <name>Zn(2+)</name>
        <dbReference type="ChEBI" id="CHEBI:29105"/>
    </ligand>
</feature>
<name>A0A2S2JJK8_9LACO</name>
<feature type="binding site" evidence="1">
    <location>
        <position position="23"/>
    </location>
    <ligand>
        <name>Zn(2+)</name>
        <dbReference type="ChEBI" id="CHEBI:29105"/>
    </ligand>
</feature>
<keyword evidence="4" id="KW-0489">Methyltransferase</keyword>
<dbReference type="Gene3D" id="3.40.50.150">
    <property type="entry name" value="Vaccinia Virus protein VP39"/>
    <property type="match status" value="1"/>
</dbReference>
<dbReference type="AlphaFoldDB" id="A0A2S2JJK8"/>
<evidence type="ECO:0000313" key="5">
    <source>
        <dbReference type="Proteomes" id="UP000784700"/>
    </source>
</evidence>
<dbReference type="GO" id="GO:0032259">
    <property type="term" value="P:methylation"/>
    <property type="evidence" value="ECO:0007669"/>
    <property type="project" value="UniProtKB-KW"/>
</dbReference>
<dbReference type="InterPro" id="IPR016718">
    <property type="entry name" value="rRNA_m1G-MeTrfase_A_prd"/>
</dbReference>
<dbReference type="OrthoDB" id="5522265at2"/>
<dbReference type="GO" id="GO:0046872">
    <property type="term" value="F:metal ion binding"/>
    <property type="evidence" value="ECO:0007669"/>
    <property type="project" value="UniProtKB-KW"/>
</dbReference>
<dbReference type="Pfam" id="PF13847">
    <property type="entry name" value="Methyltransf_31"/>
    <property type="match status" value="1"/>
</dbReference>
<accession>A0A2S2JJK8</accession>
<keyword evidence="1" id="KW-0862">Zinc</keyword>
<evidence type="ECO:0000313" key="4">
    <source>
        <dbReference type="EMBL" id="TPR45238.1"/>
    </source>
</evidence>
<feature type="binding site" evidence="1">
    <location>
        <position position="20"/>
    </location>
    <ligand>
        <name>Zn(2+)</name>
        <dbReference type="ChEBI" id="CHEBI:29105"/>
    </ligand>
</feature>
<dbReference type="PIRSF" id="PIRSF018249">
    <property type="entry name" value="MyrA_prd"/>
    <property type="match status" value="1"/>
</dbReference>
<keyword evidence="4" id="KW-0808">Transferase</keyword>
<evidence type="ECO:0000256" key="2">
    <source>
        <dbReference type="PIRSR" id="PIRSR018249-2"/>
    </source>
</evidence>
<feature type="binding site" evidence="2">
    <location>
        <begin position="104"/>
        <end position="105"/>
    </location>
    <ligand>
        <name>S-adenosyl-L-methionine</name>
        <dbReference type="ChEBI" id="CHEBI:59789"/>
    </ligand>
</feature>
<sequence>MKKIEIAKQFLSDNINLFKCPTCGKGYKKINDFSIVCPNNHSMDISKKGTLYFINHKVNTEYDKKMLVSRRKLINAGLFDGIINKISDLIPSGKQTILDIGSGEGTPIKKLEENRNNEDSAIGFDISKPGVNLSTSELSKNLFYCVADLAQLPFNDKSISVVMDMFSPSSYEEFNRIIKKDGHLIKVIPNSNYLIELRRKLYKDDHKKQDYDNTKVLDLFMEHYPNAVKHNVKYTFALPKSIRQDMILMTPMHWGKNAINLETDEIENLNSITVDVTILDNKF</sequence>
<dbReference type="InterPro" id="IPR029063">
    <property type="entry name" value="SAM-dependent_MTases_sf"/>
</dbReference>
<feature type="domain" description="Methyltransferase" evidence="3">
    <location>
        <begin position="94"/>
        <end position="206"/>
    </location>
</feature>
<feature type="binding site" evidence="1">
    <location>
        <position position="41"/>
    </location>
    <ligand>
        <name>Zn(2+)</name>
        <dbReference type="ChEBI" id="CHEBI:29105"/>
    </ligand>
</feature>
<feature type="binding site" evidence="2">
    <location>
        <position position="193"/>
    </location>
    <ligand>
        <name>S-adenosyl-L-methionine</name>
        <dbReference type="ChEBI" id="CHEBI:59789"/>
    </ligand>
</feature>
<evidence type="ECO:0000259" key="3">
    <source>
        <dbReference type="Pfam" id="PF13847"/>
    </source>
</evidence>
<protein>
    <submittedName>
        <fullName evidence="4">Methyltransferase domain-containing protein</fullName>
    </submittedName>
</protein>
<dbReference type="SUPFAM" id="SSF53335">
    <property type="entry name" value="S-adenosyl-L-methionine-dependent methyltransferases"/>
    <property type="match status" value="1"/>
</dbReference>
<dbReference type="GO" id="GO:0008168">
    <property type="term" value="F:methyltransferase activity"/>
    <property type="evidence" value="ECO:0007669"/>
    <property type="project" value="UniProtKB-KW"/>
</dbReference>
<comment type="caution">
    <text evidence="4">The sequence shown here is derived from an EMBL/GenBank/DDBJ whole genome shotgun (WGS) entry which is preliminary data.</text>
</comment>
<reference evidence="4" key="1">
    <citation type="submission" date="2018-08" db="EMBL/GenBank/DDBJ databases">
        <title>Comparative genomics of wild bee and flower associated Lactobacillus reveals potential adaptation to the bee host.</title>
        <authorList>
            <person name="Vuong H.Q."/>
            <person name="Mcfrederick Q.S."/>
        </authorList>
    </citation>
    <scope>NUCLEOTIDE SEQUENCE</scope>
    <source>
        <strain evidence="4">HV_63</strain>
    </source>
</reference>